<evidence type="ECO:0000313" key="1">
    <source>
        <dbReference type="EMBL" id="KAI9898149.1"/>
    </source>
</evidence>
<gene>
    <name evidence="1" type="ORF">N3K66_006509</name>
</gene>
<reference evidence="1" key="1">
    <citation type="submission" date="2022-10" db="EMBL/GenBank/DDBJ databases">
        <title>Complete Genome of Trichothecium roseum strain YXFP-22015, a Plant Pathogen Isolated from Citrus.</title>
        <authorList>
            <person name="Wang Y."/>
            <person name="Zhu L."/>
        </authorList>
    </citation>
    <scope>NUCLEOTIDE SEQUENCE</scope>
    <source>
        <strain evidence="1">YXFP-22015</strain>
    </source>
</reference>
<keyword evidence="2" id="KW-1185">Reference proteome</keyword>
<comment type="caution">
    <text evidence="1">The sequence shown here is derived from an EMBL/GenBank/DDBJ whole genome shotgun (WGS) entry which is preliminary data.</text>
</comment>
<name>A0ACC0UVZ4_9HYPO</name>
<protein>
    <submittedName>
        <fullName evidence="1">Uncharacterized protein</fullName>
    </submittedName>
</protein>
<sequence length="654" mass="72586">MPSTKPPHPNPFHDDNMAPDNDDQENPDGGSQSHEQRRQHQHRQQYEQQKQQQEEQQQRAQGLPMPNTPRSQTGIGQVANRVPQTINEPAENDGAGETSGSNTTLSKPSPPQRPNTFRNAISTMGRSLMSSSTQRQQATSKRPRLPSRQTQVTQRPATELGWTEEGYLDQNPWYGEAKKKPIYSLGKPLPHVVRRRYRQQPVAPAARDEEAGLPETLPADAEDDGQVDRDGAPMFMTPSGQRVRSHSQGEAIAAEEQEQQSRTTAAGTAHTQRRNDAEQPVYSYMPNQENDEEDNGPNSPNPNELEDKRATSYFGQSVRQNGEVQPEGRDNQRGQEPRESKQPDHKIDGEPIAQTEQPEVEEGKVDPDQLRNWWARMRAKHPEPLGEFLSGTVAFSLGLAATLSVNLSANQQTQYGTFETGCWAYGFAWMLGIYLGGGVSGAHMNPSISICFSLFRGFPWRQCVLFIFIQILAGLAAGAIGYGLYADSIRYVDPNLEIVSSTFYSTPREWMTPSGAFFNQFFGGATMMIAVFALGDDQNNPPGAGMHALVMGFIVVCLRVALGYNVGPALNPAADFGPRVVAYAMGVRNPDIFQSQWWLYGPWVAVTLGSAAGCLIYDGCIFVGSESPVNYRYNMQSDLKERARRYVRFLGARE</sequence>
<accession>A0ACC0UVZ4</accession>
<evidence type="ECO:0000313" key="2">
    <source>
        <dbReference type="Proteomes" id="UP001163324"/>
    </source>
</evidence>
<proteinExistence type="predicted"/>
<organism evidence="1 2">
    <name type="scientific">Trichothecium roseum</name>
    <dbReference type="NCBI Taxonomy" id="47278"/>
    <lineage>
        <taxon>Eukaryota</taxon>
        <taxon>Fungi</taxon>
        <taxon>Dikarya</taxon>
        <taxon>Ascomycota</taxon>
        <taxon>Pezizomycotina</taxon>
        <taxon>Sordariomycetes</taxon>
        <taxon>Hypocreomycetidae</taxon>
        <taxon>Hypocreales</taxon>
        <taxon>Hypocreales incertae sedis</taxon>
        <taxon>Trichothecium</taxon>
    </lineage>
</organism>
<dbReference type="Proteomes" id="UP001163324">
    <property type="component" value="Chromosome 6"/>
</dbReference>
<dbReference type="EMBL" id="CM047945">
    <property type="protein sequence ID" value="KAI9898149.1"/>
    <property type="molecule type" value="Genomic_DNA"/>
</dbReference>